<protein>
    <recommendedName>
        <fullName evidence="4">Secreted protein</fullName>
    </recommendedName>
</protein>
<reference evidence="2 3" key="1">
    <citation type="journal article" date="2019" name="Int. J. Syst. Evol. Microbiol.">
        <title>The Global Catalogue of Microorganisms (GCM) 10K type strain sequencing project: providing services to taxonomists for standard genome sequencing and annotation.</title>
        <authorList>
            <consortium name="The Broad Institute Genomics Platform"/>
            <consortium name="The Broad Institute Genome Sequencing Center for Infectious Disease"/>
            <person name="Wu L."/>
            <person name="Ma J."/>
        </authorList>
    </citation>
    <scope>NUCLEOTIDE SEQUENCE [LARGE SCALE GENOMIC DNA]</scope>
    <source>
        <strain evidence="2 3">JCM 5067</strain>
    </source>
</reference>
<evidence type="ECO:0000313" key="2">
    <source>
        <dbReference type="EMBL" id="GAA0617811.1"/>
    </source>
</evidence>
<dbReference type="Proteomes" id="UP001500668">
    <property type="component" value="Unassembled WGS sequence"/>
</dbReference>
<comment type="caution">
    <text evidence="2">The sequence shown here is derived from an EMBL/GenBank/DDBJ whole genome shotgun (WGS) entry which is preliminary data.</text>
</comment>
<dbReference type="EMBL" id="BAAACA010000038">
    <property type="protein sequence ID" value="GAA0617811.1"/>
    <property type="molecule type" value="Genomic_DNA"/>
</dbReference>
<feature type="chain" id="PRO_5045155735" description="Secreted protein" evidence="1">
    <location>
        <begin position="39"/>
        <end position="179"/>
    </location>
</feature>
<keyword evidence="3" id="KW-1185">Reference proteome</keyword>
<feature type="signal peptide" evidence="1">
    <location>
        <begin position="1"/>
        <end position="38"/>
    </location>
</feature>
<keyword evidence="1" id="KW-0732">Signal</keyword>
<gene>
    <name evidence="2" type="ORF">GCM10010394_55080</name>
</gene>
<evidence type="ECO:0000313" key="3">
    <source>
        <dbReference type="Proteomes" id="UP001500668"/>
    </source>
</evidence>
<accession>A0ABN1GS34</accession>
<evidence type="ECO:0000256" key="1">
    <source>
        <dbReference type="SAM" id="SignalP"/>
    </source>
</evidence>
<evidence type="ECO:0008006" key="4">
    <source>
        <dbReference type="Google" id="ProtNLM"/>
    </source>
</evidence>
<organism evidence="2 3">
    <name type="scientific">Streptomyces crystallinus</name>
    <dbReference type="NCBI Taxonomy" id="68191"/>
    <lineage>
        <taxon>Bacteria</taxon>
        <taxon>Bacillati</taxon>
        <taxon>Actinomycetota</taxon>
        <taxon>Actinomycetes</taxon>
        <taxon>Kitasatosporales</taxon>
        <taxon>Streptomycetaceae</taxon>
        <taxon>Streptomyces</taxon>
    </lineage>
</organism>
<name>A0ABN1GS34_9ACTN</name>
<sequence length="179" mass="18668">MQSPLPERTLVTSFVRKKLLIAGAVTALAAGITVPALAATGAPTTATTADPDTAPPSTVEGFAYPGAAKILADRKVKLIKGDGHIVLADACDYSPRQIKVWGRDRDTCFNVSASTGYLTLEIEKVWGLETGDHPISADLTSESGKSLSVDVPKGKYKSVGEGQAGADEQTTLVELRVTG</sequence>
<proteinExistence type="predicted"/>